<dbReference type="EMBL" id="FNGI01000011">
    <property type="protein sequence ID" value="SDM08223.1"/>
    <property type="molecule type" value="Genomic_DNA"/>
</dbReference>
<dbReference type="Gene3D" id="1.10.10.60">
    <property type="entry name" value="Homeodomain-like"/>
    <property type="match status" value="1"/>
</dbReference>
<accession>A0A1G9QBA4</accession>
<keyword evidence="3" id="KW-0804">Transcription</keyword>
<dbReference type="OrthoDB" id="8535430at2"/>
<dbReference type="Pfam" id="PF00440">
    <property type="entry name" value="TetR_N"/>
    <property type="match status" value="1"/>
</dbReference>
<feature type="domain" description="HTH tetR-type" evidence="5">
    <location>
        <begin position="18"/>
        <end position="78"/>
    </location>
</feature>
<dbReference type="InterPro" id="IPR009057">
    <property type="entry name" value="Homeodomain-like_sf"/>
</dbReference>
<sequence length="214" mass="23787">MPKTEQKAVPPLSTPRGVARRERLLEAAHDVFLEQGYAGASVNEIVARAGGSLATLYKQFGNKEGLFMAALERHAATAWAALEEGRREHRAPEQVLFELGRRMLDLVLDPAGIRLVRGLAFEAERTPTLGELFLAHGPDRTRHELADYLRDQVACGRLTLDDPREASGLFMGMLLGEWHIDALLGREVAITAEQRDARARHCVDIFLRGTEAKR</sequence>
<proteinExistence type="predicted"/>
<protein>
    <submittedName>
        <fullName evidence="6">Transcriptional regulator, TetR family</fullName>
    </submittedName>
</protein>
<evidence type="ECO:0000256" key="1">
    <source>
        <dbReference type="ARBA" id="ARBA00023015"/>
    </source>
</evidence>
<dbReference type="GO" id="GO:0000976">
    <property type="term" value="F:transcription cis-regulatory region binding"/>
    <property type="evidence" value="ECO:0007669"/>
    <property type="project" value="TreeGrafter"/>
</dbReference>
<keyword evidence="7" id="KW-1185">Reference proteome</keyword>
<dbReference type="InterPro" id="IPR050109">
    <property type="entry name" value="HTH-type_TetR-like_transc_reg"/>
</dbReference>
<dbReference type="Gene3D" id="1.10.357.10">
    <property type="entry name" value="Tetracycline Repressor, domain 2"/>
    <property type="match status" value="1"/>
</dbReference>
<keyword evidence="1" id="KW-0805">Transcription regulation</keyword>
<dbReference type="SUPFAM" id="SSF48498">
    <property type="entry name" value="Tetracyclin repressor-like, C-terminal domain"/>
    <property type="match status" value="1"/>
</dbReference>
<dbReference type="InterPro" id="IPR001647">
    <property type="entry name" value="HTH_TetR"/>
</dbReference>
<dbReference type="Pfam" id="PF14246">
    <property type="entry name" value="TetR_C_7"/>
    <property type="match status" value="1"/>
</dbReference>
<dbReference type="STRING" id="119000.SAMN05661010_03300"/>
<dbReference type="FunFam" id="1.10.10.60:FF:000141">
    <property type="entry name" value="TetR family transcriptional regulator"/>
    <property type="match status" value="1"/>
</dbReference>
<evidence type="ECO:0000259" key="5">
    <source>
        <dbReference type="PROSITE" id="PS50977"/>
    </source>
</evidence>
<dbReference type="SUPFAM" id="SSF46689">
    <property type="entry name" value="Homeodomain-like"/>
    <property type="match status" value="1"/>
</dbReference>
<keyword evidence="2 4" id="KW-0238">DNA-binding</keyword>
<evidence type="ECO:0000313" key="7">
    <source>
        <dbReference type="Proteomes" id="UP000198654"/>
    </source>
</evidence>
<dbReference type="RefSeq" id="WP_089730372.1">
    <property type="nucleotide sequence ID" value="NZ_FNGI01000011.1"/>
</dbReference>
<gene>
    <name evidence="6" type="ORF">SAMN05661010_03300</name>
</gene>
<dbReference type="PROSITE" id="PS50977">
    <property type="entry name" value="HTH_TETR_2"/>
    <property type="match status" value="1"/>
</dbReference>
<dbReference type="PANTHER" id="PTHR30055:SF146">
    <property type="entry name" value="HTH-TYPE TRANSCRIPTIONAL DUAL REGULATOR CECR"/>
    <property type="match status" value="1"/>
</dbReference>
<dbReference type="PRINTS" id="PR00455">
    <property type="entry name" value="HTHTETR"/>
</dbReference>
<organism evidence="6 7">
    <name type="scientific">Modicisalibacter muralis</name>
    <dbReference type="NCBI Taxonomy" id="119000"/>
    <lineage>
        <taxon>Bacteria</taxon>
        <taxon>Pseudomonadati</taxon>
        <taxon>Pseudomonadota</taxon>
        <taxon>Gammaproteobacteria</taxon>
        <taxon>Oceanospirillales</taxon>
        <taxon>Halomonadaceae</taxon>
        <taxon>Modicisalibacter</taxon>
    </lineage>
</organism>
<evidence type="ECO:0000256" key="3">
    <source>
        <dbReference type="ARBA" id="ARBA00023163"/>
    </source>
</evidence>
<dbReference type="InterPro" id="IPR036271">
    <property type="entry name" value="Tet_transcr_reg_TetR-rel_C_sf"/>
</dbReference>
<evidence type="ECO:0000313" key="6">
    <source>
        <dbReference type="EMBL" id="SDM08223.1"/>
    </source>
</evidence>
<reference evidence="6 7" key="1">
    <citation type="submission" date="2016-10" db="EMBL/GenBank/DDBJ databases">
        <authorList>
            <person name="de Groot N.N."/>
        </authorList>
    </citation>
    <scope>NUCLEOTIDE SEQUENCE [LARGE SCALE GENOMIC DNA]</scope>
    <source>
        <strain evidence="6 7">DSM 14789</strain>
    </source>
</reference>
<dbReference type="InterPro" id="IPR039536">
    <property type="entry name" value="TetR_C_Proteobacteria"/>
</dbReference>
<dbReference type="PANTHER" id="PTHR30055">
    <property type="entry name" value="HTH-TYPE TRANSCRIPTIONAL REGULATOR RUTR"/>
    <property type="match status" value="1"/>
</dbReference>
<dbReference type="Proteomes" id="UP000198654">
    <property type="component" value="Unassembled WGS sequence"/>
</dbReference>
<evidence type="ECO:0000256" key="2">
    <source>
        <dbReference type="ARBA" id="ARBA00023125"/>
    </source>
</evidence>
<dbReference type="GO" id="GO:0003700">
    <property type="term" value="F:DNA-binding transcription factor activity"/>
    <property type="evidence" value="ECO:0007669"/>
    <property type="project" value="TreeGrafter"/>
</dbReference>
<feature type="DNA-binding region" description="H-T-H motif" evidence="4">
    <location>
        <begin position="41"/>
        <end position="60"/>
    </location>
</feature>
<name>A0A1G9QBA4_9GAMM</name>
<dbReference type="AlphaFoldDB" id="A0A1G9QBA4"/>
<evidence type="ECO:0000256" key="4">
    <source>
        <dbReference type="PROSITE-ProRule" id="PRU00335"/>
    </source>
</evidence>